<organism evidence="2 3">
    <name type="scientific">Paractinoplanes aksuensis</name>
    <dbReference type="NCBI Taxonomy" id="2939490"/>
    <lineage>
        <taxon>Bacteria</taxon>
        <taxon>Bacillati</taxon>
        <taxon>Actinomycetota</taxon>
        <taxon>Actinomycetes</taxon>
        <taxon>Micromonosporales</taxon>
        <taxon>Micromonosporaceae</taxon>
        <taxon>Paractinoplanes</taxon>
    </lineage>
</organism>
<name>A0ABT1DTX8_9ACTN</name>
<accession>A0ABT1DTX8</accession>
<dbReference type="SUPFAM" id="SSF63380">
    <property type="entry name" value="Riboflavin synthase domain-like"/>
    <property type="match status" value="1"/>
</dbReference>
<dbReference type="RefSeq" id="WP_253240385.1">
    <property type="nucleotide sequence ID" value="NZ_JAMYJR010000030.1"/>
</dbReference>
<feature type="domain" description="FAD-binding FR-type" evidence="1">
    <location>
        <begin position="6"/>
        <end position="109"/>
    </location>
</feature>
<dbReference type="Gene3D" id="2.40.30.10">
    <property type="entry name" value="Translation factors"/>
    <property type="match status" value="1"/>
</dbReference>
<keyword evidence="3" id="KW-1185">Reference proteome</keyword>
<protein>
    <submittedName>
        <fullName evidence="2">Siderophore-interacting protein</fullName>
    </submittedName>
</protein>
<proteinExistence type="predicted"/>
<dbReference type="PROSITE" id="PS51384">
    <property type="entry name" value="FAD_FR"/>
    <property type="match status" value="1"/>
</dbReference>
<dbReference type="InterPro" id="IPR039261">
    <property type="entry name" value="FNR_nucleotide-bd"/>
</dbReference>
<evidence type="ECO:0000313" key="2">
    <source>
        <dbReference type="EMBL" id="MCO8274310.1"/>
    </source>
</evidence>
<dbReference type="Pfam" id="PF08021">
    <property type="entry name" value="FAD_binding_9"/>
    <property type="match status" value="1"/>
</dbReference>
<dbReference type="PANTHER" id="PTHR30157:SF0">
    <property type="entry name" value="NADPH-DEPENDENT FERRIC-CHELATE REDUCTASE"/>
    <property type="match status" value="1"/>
</dbReference>
<dbReference type="EMBL" id="JAMYJR010000030">
    <property type="protein sequence ID" value="MCO8274310.1"/>
    <property type="molecule type" value="Genomic_DNA"/>
</dbReference>
<dbReference type="InterPro" id="IPR039374">
    <property type="entry name" value="SIP_fam"/>
</dbReference>
<dbReference type="Gene3D" id="3.40.50.80">
    <property type="entry name" value="Nucleotide-binding domain of ferredoxin-NADP reductase (FNR) module"/>
    <property type="match status" value="1"/>
</dbReference>
<sequence>MSSARRASMPTRVRSVRDLTPAMREIELVGPDVPRLRMRPGAHVVARIPDGDTIARRVYSVWRHDPRSSLLVLRVALHDAGGPGCTWARTVTVDNRLSIEPPRTKITIDESARFHLFIGDETGAVPLLAMRAALPRAAATYGVFETTDPSDEVPDFEGRAPLPWVHRGQAPAVASRVLLRAVQDLDLPTGPGAAYLVGESDTCRLLQRHLVEQRGWNRHAIRVQQQWAPDRPGFGAGRDD</sequence>
<dbReference type="InterPro" id="IPR017938">
    <property type="entry name" value="Riboflavin_synthase-like_b-brl"/>
</dbReference>
<gene>
    <name evidence="2" type="ORF">M1L60_27290</name>
</gene>
<dbReference type="PANTHER" id="PTHR30157">
    <property type="entry name" value="FERRIC REDUCTASE, NADPH-DEPENDENT"/>
    <property type="match status" value="1"/>
</dbReference>
<evidence type="ECO:0000313" key="3">
    <source>
        <dbReference type="Proteomes" id="UP001523369"/>
    </source>
</evidence>
<dbReference type="Pfam" id="PF04954">
    <property type="entry name" value="SIP"/>
    <property type="match status" value="1"/>
</dbReference>
<dbReference type="CDD" id="cd06193">
    <property type="entry name" value="siderophore_interacting"/>
    <property type="match status" value="1"/>
</dbReference>
<dbReference type="Proteomes" id="UP001523369">
    <property type="component" value="Unassembled WGS sequence"/>
</dbReference>
<dbReference type="InterPro" id="IPR007037">
    <property type="entry name" value="SIP_rossman_dom"/>
</dbReference>
<reference evidence="2 3" key="1">
    <citation type="submission" date="2022-06" db="EMBL/GenBank/DDBJ databases">
        <title>New Species of the Genus Actinoplanes, ActinopZanes ferrugineus.</title>
        <authorList>
            <person name="Ding P."/>
        </authorList>
    </citation>
    <scope>NUCLEOTIDE SEQUENCE [LARGE SCALE GENOMIC DNA]</scope>
    <source>
        <strain evidence="2 3">TRM88003</strain>
    </source>
</reference>
<comment type="caution">
    <text evidence="2">The sequence shown here is derived from an EMBL/GenBank/DDBJ whole genome shotgun (WGS) entry which is preliminary data.</text>
</comment>
<evidence type="ECO:0000259" key="1">
    <source>
        <dbReference type="PROSITE" id="PS51384"/>
    </source>
</evidence>
<dbReference type="InterPro" id="IPR017927">
    <property type="entry name" value="FAD-bd_FR_type"/>
</dbReference>
<dbReference type="InterPro" id="IPR013113">
    <property type="entry name" value="SIP_FAD-bd"/>
</dbReference>